<dbReference type="Gramene" id="CDF35820">
    <property type="protein sequence ID" value="CDF35820"/>
    <property type="gene ID" value="CHC_T00004272001"/>
</dbReference>
<dbReference type="Proteomes" id="UP000012073">
    <property type="component" value="Unassembled WGS sequence"/>
</dbReference>
<gene>
    <name evidence="3" type="ORF">CHC_T00004272001</name>
</gene>
<organism evidence="3 4">
    <name type="scientific">Chondrus crispus</name>
    <name type="common">Carrageen Irish moss</name>
    <name type="synonym">Polymorpha crispa</name>
    <dbReference type="NCBI Taxonomy" id="2769"/>
    <lineage>
        <taxon>Eukaryota</taxon>
        <taxon>Rhodophyta</taxon>
        <taxon>Florideophyceae</taxon>
        <taxon>Rhodymeniophycidae</taxon>
        <taxon>Gigartinales</taxon>
        <taxon>Gigartinaceae</taxon>
        <taxon>Chondrus</taxon>
    </lineage>
</organism>
<feature type="region of interest" description="Disordered" evidence="1">
    <location>
        <begin position="72"/>
        <end position="136"/>
    </location>
</feature>
<keyword evidence="2" id="KW-0812">Transmembrane</keyword>
<dbReference type="KEGG" id="ccp:CHC_T00004272001"/>
<dbReference type="AlphaFoldDB" id="R7QEG3"/>
<feature type="transmembrane region" description="Helical" evidence="2">
    <location>
        <begin position="581"/>
        <end position="604"/>
    </location>
</feature>
<name>R7QEG3_CHOCR</name>
<dbReference type="RefSeq" id="XP_005715639.1">
    <property type="nucleotide sequence ID" value="XM_005715582.1"/>
</dbReference>
<evidence type="ECO:0000313" key="4">
    <source>
        <dbReference type="Proteomes" id="UP000012073"/>
    </source>
</evidence>
<evidence type="ECO:0000313" key="3">
    <source>
        <dbReference type="EMBL" id="CDF35820.1"/>
    </source>
</evidence>
<dbReference type="OMA" id="KLCENSQ"/>
<proteinExistence type="predicted"/>
<keyword evidence="4" id="KW-1185">Reference proteome</keyword>
<dbReference type="GeneID" id="17323355"/>
<reference evidence="4" key="1">
    <citation type="journal article" date="2013" name="Proc. Natl. Acad. Sci. U.S.A.">
        <title>Genome structure and metabolic features in the red seaweed Chondrus crispus shed light on evolution of the Archaeplastida.</title>
        <authorList>
            <person name="Collen J."/>
            <person name="Porcel B."/>
            <person name="Carre W."/>
            <person name="Ball S.G."/>
            <person name="Chaparro C."/>
            <person name="Tonon T."/>
            <person name="Barbeyron T."/>
            <person name="Michel G."/>
            <person name="Noel B."/>
            <person name="Valentin K."/>
            <person name="Elias M."/>
            <person name="Artiguenave F."/>
            <person name="Arun A."/>
            <person name="Aury J.M."/>
            <person name="Barbosa-Neto J.F."/>
            <person name="Bothwell J.H."/>
            <person name="Bouget F.Y."/>
            <person name="Brillet L."/>
            <person name="Cabello-Hurtado F."/>
            <person name="Capella-Gutierrez S."/>
            <person name="Charrier B."/>
            <person name="Cladiere L."/>
            <person name="Cock J.M."/>
            <person name="Coelho S.M."/>
            <person name="Colleoni C."/>
            <person name="Czjzek M."/>
            <person name="Da Silva C."/>
            <person name="Delage L."/>
            <person name="Denoeud F."/>
            <person name="Deschamps P."/>
            <person name="Dittami S.M."/>
            <person name="Gabaldon T."/>
            <person name="Gachon C.M."/>
            <person name="Groisillier A."/>
            <person name="Herve C."/>
            <person name="Jabbari K."/>
            <person name="Katinka M."/>
            <person name="Kloareg B."/>
            <person name="Kowalczyk N."/>
            <person name="Labadie K."/>
            <person name="Leblanc C."/>
            <person name="Lopez P.J."/>
            <person name="McLachlan D.H."/>
            <person name="Meslet-Cladiere L."/>
            <person name="Moustafa A."/>
            <person name="Nehr Z."/>
            <person name="Nyvall Collen P."/>
            <person name="Panaud O."/>
            <person name="Partensky F."/>
            <person name="Poulain J."/>
            <person name="Rensing S.A."/>
            <person name="Rousvoal S."/>
            <person name="Samson G."/>
            <person name="Symeonidi A."/>
            <person name="Weissenbach J."/>
            <person name="Zambounis A."/>
            <person name="Wincker P."/>
            <person name="Boyen C."/>
        </authorList>
    </citation>
    <scope>NUCLEOTIDE SEQUENCE [LARGE SCALE GENOMIC DNA]</scope>
    <source>
        <strain evidence="4">cv. Stackhouse</strain>
    </source>
</reference>
<sequence>MLLVGMLHCTVPTSRRSSLLFSLWNHRISLARRTSRGYARSFMMYSTRVWFLFLLAVSWLALTSHANTVGRQEDGAEPAENTPGEDQNAGHAPQSSVTNGSEPQPEENAPEQPPASEGDGVTGNSTESKTPEKSPVLSSLYINTAKPGLGSRITTKVFKDGALSGLFNSCLTTTADPSTPDTDCFLDDQYNDRLQFDITYSVPASEIENAFKATPPTLQLLGDSADASDAIVLSYAVALQSSSAEVMVRYFCKKDADALIDLELKIQFGADPDSVVPIKWKKKCTGGVNTQLEFGYTTDNQKSGEKVRHPFGSDADAPYVVPPSDVSTEVYAKLLQPGAQQEFLAPLVISSDPSIVSVAVRGNHPNGGIFQGLDMTEFQVSYECVTKGSSDVSVSVGIPPFQNLTSTWEKDCGGKIASKLSVGSTEGAFDIVDMGKPTPKYMVAIENIGTAHSEEHLHLPGNQSEWTIYLTYGTPGTDSGASKDAALHIGRIGVTVEHPGVIAAASPRLSTRRKFGWGDVTNSENSLNAGEKVKVSFHFVCRKVGESRLLITVPILDYDTLEFGIAKECDHVGSSHKAKQFVLTVGNVSWVTGVVVVLAVAYCVRKRRRDAGFQPVANTEK</sequence>
<dbReference type="OrthoDB" id="4613at2759"/>
<evidence type="ECO:0000256" key="1">
    <source>
        <dbReference type="SAM" id="MobiDB-lite"/>
    </source>
</evidence>
<accession>R7QEG3</accession>
<protein>
    <submittedName>
        <fullName evidence="3">Uncharacterized protein</fullName>
    </submittedName>
</protein>
<keyword evidence="2" id="KW-1133">Transmembrane helix</keyword>
<evidence type="ECO:0000256" key="2">
    <source>
        <dbReference type="SAM" id="Phobius"/>
    </source>
</evidence>
<keyword evidence="2" id="KW-0472">Membrane</keyword>
<dbReference type="EMBL" id="HG001749">
    <property type="protein sequence ID" value="CDF35820.1"/>
    <property type="molecule type" value="Genomic_DNA"/>
</dbReference>